<keyword evidence="2" id="KW-1185">Reference proteome</keyword>
<name>A0ABD1ZGS8_9MARC</name>
<dbReference type="EMBL" id="JBHFFA010000001">
    <property type="protein sequence ID" value="KAL2650562.1"/>
    <property type="molecule type" value="Genomic_DNA"/>
</dbReference>
<accession>A0ABD1ZGS8</accession>
<comment type="caution">
    <text evidence="1">The sequence shown here is derived from an EMBL/GenBank/DDBJ whole genome shotgun (WGS) entry which is preliminary data.</text>
</comment>
<organism evidence="1 2">
    <name type="scientific">Riccia fluitans</name>
    <dbReference type="NCBI Taxonomy" id="41844"/>
    <lineage>
        <taxon>Eukaryota</taxon>
        <taxon>Viridiplantae</taxon>
        <taxon>Streptophyta</taxon>
        <taxon>Embryophyta</taxon>
        <taxon>Marchantiophyta</taxon>
        <taxon>Marchantiopsida</taxon>
        <taxon>Marchantiidae</taxon>
        <taxon>Marchantiales</taxon>
        <taxon>Ricciaceae</taxon>
        <taxon>Riccia</taxon>
    </lineage>
</organism>
<protein>
    <submittedName>
        <fullName evidence="1">Uncharacterized protein</fullName>
    </submittedName>
</protein>
<evidence type="ECO:0000313" key="1">
    <source>
        <dbReference type="EMBL" id="KAL2650562.1"/>
    </source>
</evidence>
<reference evidence="1 2" key="1">
    <citation type="submission" date="2024-09" db="EMBL/GenBank/DDBJ databases">
        <title>Chromosome-scale assembly of Riccia fluitans.</title>
        <authorList>
            <person name="Paukszto L."/>
            <person name="Sawicki J."/>
            <person name="Karawczyk K."/>
            <person name="Piernik-Szablinska J."/>
            <person name="Szczecinska M."/>
            <person name="Mazdziarz M."/>
        </authorList>
    </citation>
    <scope>NUCLEOTIDE SEQUENCE [LARGE SCALE GENOMIC DNA]</scope>
    <source>
        <strain evidence="1">Rf_01</strain>
        <tissue evidence="1">Aerial parts of the thallus</tissue>
    </source>
</reference>
<proteinExistence type="predicted"/>
<dbReference type="AlphaFoldDB" id="A0ABD1ZGS8"/>
<dbReference type="Proteomes" id="UP001605036">
    <property type="component" value="Unassembled WGS sequence"/>
</dbReference>
<sequence>MLALTADAAVAERAAPDVENKEYKASMRDGKRTKAETDVTRTFALNGRASKVQQGKTLGGMWKRPVGTFKHVEAEQNAEILDERRIDKAFAK</sequence>
<evidence type="ECO:0000313" key="2">
    <source>
        <dbReference type="Proteomes" id="UP001605036"/>
    </source>
</evidence>
<gene>
    <name evidence="1" type="ORF">R1flu_018690</name>
</gene>